<keyword evidence="1" id="KW-0175">Coiled coil</keyword>
<evidence type="ECO:0000256" key="1">
    <source>
        <dbReference type="SAM" id="Coils"/>
    </source>
</evidence>
<accession>A0A2H0DVC4</accession>
<gene>
    <name evidence="2" type="ORF">COW83_00545</name>
</gene>
<dbReference type="Proteomes" id="UP000231136">
    <property type="component" value="Unassembled WGS sequence"/>
</dbReference>
<name>A0A2H0DVC4_9BACT</name>
<reference evidence="2 3" key="1">
    <citation type="submission" date="2017-09" db="EMBL/GenBank/DDBJ databases">
        <title>Depth-based differentiation of microbial function through sediment-hosted aquifers and enrichment of novel symbionts in the deep terrestrial subsurface.</title>
        <authorList>
            <person name="Probst A.J."/>
            <person name="Ladd B."/>
            <person name="Jarett J.K."/>
            <person name="Geller-Mcgrath D.E."/>
            <person name="Sieber C.M."/>
            <person name="Emerson J.B."/>
            <person name="Anantharaman K."/>
            <person name="Thomas B.C."/>
            <person name="Malmstrom R."/>
            <person name="Stieglmeier M."/>
            <person name="Klingl A."/>
            <person name="Woyke T."/>
            <person name="Ryan C.M."/>
            <person name="Banfield J.F."/>
        </authorList>
    </citation>
    <scope>NUCLEOTIDE SEQUENCE [LARGE SCALE GENOMIC DNA]</scope>
    <source>
        <strain evidence="2">CG22_combo_CG10-13_8_21_14_all_43_12</strain>
    </source>
</reference>
<feature type="coiled-coil region" evidence="1">
    <location>
        <begin position="70"/>
        <end position="176"/>
    </location>
</feature>
<protein>
    <submittedName>
        <fullName evidence="2">Uncharacterized protein</fullName>
    </submittedName>
</protein>
<proteinExistence type="predicted"/>
<evidence type="ECO:0000313" key="3">
    <source>
        <dbReference type="Proteomes" id="UP000231136"/>
    </source>
</evidence>
<organism evidence="2 3">
    <name type="scientific">Candidatus Collierbacteria bacterium CG22_combo_CG10-13_8_21_14_all_43_12</name>
    <dbReference type="NCBI Taxonomy" id="1974537"/>
    <lineage>
        <taxon>Bacteria</taxon>
        <taxon>Candidatus Collieribacteriota</taxon>
    </lineage>
</organism>
<sequence>MPRGIKNTTNVSDKNTKQEILSAYQQLATSVIEGETAENFDEKIQLVKRGFEVDTNTVVSDVTKTVTGAVEQVEKKLNEALNFIEEVRKAGENQKRELIKIKEESEKERIRKEEEFDYGFRIRKERQELELTEANRKVETDLKQRQEVLKAQEEELESLRGQVKMFEARMQKTVNDAVAVALKDQKIELEHLRAIENAESKSKNNLLEQQVVNDGKTIETLRSEITRLNGVLVETTSQMTRIAEKAVSRVEQYVTAPANKTMP</sequence>
<evidence type="ECO:0000313" key="2">
    <source>
        <dbReference type="EMBL" id="PIP86125.1"/>
    </source>
</evidence>
<dbReference type="AlphaFoldDB" id="A0A2H0DVC4"/>
<comment type="caution">
    <text evidence="2">The sequence shown here is derived from an EMBL/GenBank/DDBJ whole genome shotgun (WGS) entry which is preliminary data.</text>
</comment>
<dbReference type="EMBL" id="PCTR01000026">
    <property type="protein sequence ID" value="PIP86125.1"/>
    <property type="molecule type" value="Genomic_DNA"/>
</dbReference>